<evidence type="ECO:0000256" key="1">
    <source>
        <dbReference type="ARBA" id="ARBA00007841"/>
    </source>
</evidence>
<dbReference type="Pfam" id="PF18311">
    <property type="entry name" value="Rrp40_N"/>
    <property type="match status" value="1"/>
</dbReference>
<dbReference type="InterPro" id="IPR036612">
    <property type="entry name" value="KH_dom_type_1_sf"/>
</dbReference>
<feature type="repeat" description="TPR" evidence="6">
    <location>
        <begin position="449"/>
        <end position="482"/>
    </location>
</feature>
<evidence type="ECO:0000256" key="3">
    <source>
        <dbReference type="ARBA" id="ARBA00022835"/>
    </source>
</evidence>
<keyword evidence="7" id="KW-0175">Coiled coil</keyword>
<dbReference type="InterPro" id="IPR012340">
    <property type="entry name" value="NA-bd_OB-fold"/>
</dbReference>
<dbReference type="GO" id="GO:0000178">
    <property type="term" value="C:exosome (RNase complex)"/>
    <property type="evidence" value="ECO:0007669"/>
    <property type="project" value="UniProtKB-KW"/>
</dbReference>
<evidence type="ECO:0000256" key="8">
    <source>
        <dbReference type="SAM" id="MobiDB-lite"/>
    </source>
</evidence>
<dbReference type="FunFam" id="3.30.1370.10:FF:000038">
    <property type="entry name" value="exosome complex component RRP40"/>
    <property type="match status" value="1"/>
</dbReference>
<comment type="caution">
    <text evidence="11">The sequence shown here is derived from an EMBL/GenBank/DDBJ whole genome shotgun (WGS) entry which is preliminary data.</text>
</comment>
<feature type="domain" description="K Homology" evidence="9">
    <location>
        <begin position="874"/>
        <end position="922"/>
    </location>
</feature>
<reference evidence="12" key="1">
    <citation type="journal article" date="2017" name="Plant J.">
        <title>The pomegranate (Punica granatum L.) genome and the genomics of punicalagin biosynthesis.</title>
        <authorList>
            <person name="Qin G."/>
            <person name="Xu C."/>
            <person name="Ming R."/>
            <person name="Tang H."/>
            <person name="Guyot R."/>
            <person name="Kramer E.M."/>
            <person name="Hu Y."/>
            <person name="Yi X."/>
            <person name="Qi Y."/>
            <person name="Xu X."/>
            <person name="Gao Z."/>
            <person name="Pan H."/>
            <person name="Jian J."/>
            <person name="Tian Y."/>
            <person name="Yue Z."/>
            <person name="Xu Y."/>
        </authorList>
    </citation>
    <scope>NUCLEOTIDE SEQUENCE [LARGE SCALE GENOMIC DNA]</scope>
    <source>
        <strain evidence="12">cv. Dabenzi</strain>
    </source>
</reference>
<evidence type="ECO:0000259" key="9">
    <source>
        <dbReference type="Pfam" id="PF15985"/>
    </source>
</evidence>
<dbReference type="PANTHER" id="PTHR46284:SF5">
    <property type="entry name" value="PROTEIN KINESIN LIGHT CHAIN-RELATED 3"/>
    <property type="match status" value="1"/>
</dbReference>
<dbReference type="Pfam" id="PF13374">
    <property type="entry name" value="TPR_10"/>
    <property type="match status" value="1"/>
</dbReference>
<evidence type="ECO:0000256" key="7">
    <source>
        <dbReference type="SAM" id="Coils"/>
    </source>
</evidence>
<dbReference type="SUPFAM" id="SSF48452">
    <property type="entry name" value="TPR-like"/>
    <property type="match status" value="2"/>
</dbReference>
<feature type="region of interest" description="Disordered" evidence="8">
    <location>
        <begin position="1"/>
        <end position="56"/>
    </location>
</feature>
<dbReference type="Gene3D" id="3.30.1370.10">
    <property type="entry name" value="K Homology domain, type 1"/>
    <property type="match status" value="1"/>
</dbReference>
<dbReference type="InterPro" id="IPR037319">
    <property type="entry name" value="Rrp40_S1"/>
</dbReference>
<dbReference type="PROSITE" id="PS50005">
    <property type="entry name" value="TPR"/>
    <property type="match status" value="3"/>
</dbReference>
<proteinExistence type="inferred from homology"/>
<dbReference type="Gene3D" id="1.25.40.10">
    <property type="entry name" value="Tetratricopeptide repeat domain"/>
    <property type="match status" value="3"/>
</dbReference>
<keyword evidence="2" id="KW-0963">Cytoplasm</keyword>
<dbReference type="SMART" id="SM00028">
    <property type="entry name" value="TPR"/>
    <property type="match status" value="10"/>
</dbReference>
<dbReference type="Gene3D" id="2.40.50.140">
    <property type="entry name" value="Nucleic acid-binding proteins"/>
    <property type="match status" value="1"/>
</dbReference>
<evidence type="ECO:0000259" key="10">
    <source>
        <dbReference type="Pfam" id="PF18311"/>
    </source>
</evidence>
<feature type="compositionally biased region" description="Polar residues" evidence="8">
    <location>
        <begin position="75"/>
        <end position="89"/>
    </location>
</feature>
<feature type="repeat" description="TPR" evidence="6">
    <location>
        <begin position="534"/>
        <end position="567"/>
    </location>
</feature>
<dbReference type="SUPFAM" id="SSF54791">
    <property type="entry name" value="Eukaryotic type KH-domain (KH-domain type I)"/>
    <property type="match status" value="1"/>
</dbReference>
<dbReference type="AlphaFoldDB" id="A0A218W005"/>
<feature type="compositionally biased region" description="Low complexity" evidence="8">
    <location>
        <begin position="153"/>
        <end position="164"/>
    </location>
</feature>
<sequence length="955" mass="104134">MPGIVIDGINEQEVDNDVNGNSTPHKESSALTKSPKCEISPEAESPHGGHHLNLPIDGAVEVDTSIEKLYENVCEMQSSDPSPSRQSFESDGEESRIDSELRHLVGGEMRELEIMEEDEVDKSQEVESHSDATSRKGSSSTSKKSGKLDNTQSSKSASSANSKKAQVESEATSKQTPKSKSASSEKPPIDKRNDKNVKKLNVGISPVKKYRNSPTGGGKLQNGVADSSDSGLDNPDLGPFLLKQARDFISSGDNPQRALELALRAAKSLEICSNGKPNLELVMCLHVIAAIYCSLGQYSEAIPVLERSIQIPLIEEGQDHALAKFAGHMQLGDTYAMLGRLESSIQCYTTGLEVQKQVLGETDPRVGETCRYLAEAHVQALQFDEAERLCRMALEIHRENGAPASLEEAADRRLMGLICETKGDHEAALEHLVLASMAMVSNGQEVEVAAVDCSIGDTYLSLSRYDEAVFAYQKALTVFKTTKGENHPSVASVFVRLAELYNKTGKFREAKSYCENALRIYEKPLPGIPPEEFASGLTDVSAIYESMNELEEAIKLLQKALKIYNDAPGQQGTIAGIEAQMGVMYYMLGNYSDSYASFSSAISKLRASGEKKSAFFGIALNQMGLACVQRYSINEATELFEEARSILEQQYGPYHPDTLGVYSNLAGTYDALGRLDDAIKLLEYVVGMREEKLGTANPDVDDEKRRLAELLKEAGRVRSRKGRSLENLLDANSQSIGRDGVKVPGDVVLDLSTMPNQTIKLGGGLRQDADVITVMKAGRLRFLKPNKYWVESSQKRYVPRVDDNVLGIVVDTKADNFLVDIKGPAIAFLPVLAFEGGTRRNIPKFEAGTLVYVRVVKANPASGKAAEFGPLKDGFMFECSTGLSRMMLSSPTCPVLEEFGKKLSFEVAVGLNGRVWVNAASPATVIVVSNAIMKSESLSSTQQRIMARKLLEKVQ</sequence>
<feature type="compositionally biased region" description="Basic and acidic residues" evidence="8">
    <location>
        <begin position="93"/>
        <end position="113"/>
    </location>
</feature>
<keyword evidence="4" id="KW-0694">RNA-binding</keyword>
<dbReference type="InterPro" id="IPR004088">
    <property type="entry name" value="KH_dom_type_1"/>
</dbReference>
<dbReference type="EMBL" id="MTKT01005615">
    <property type="protein sequence ID" value="OWM65452.1"/>
    <property type="molecule type" value="Genomic_DNA"/>
</dbReference>
<dbReference type="GO" id="GO:0003723">
    <property type="term" value="F:RNA binding"/>
    <property type="evidence" value="ECO:0007669"/>
    <property type="project" value="UniProtKB-KW"/>
</dbReference>
<accession>A0A218W005</accession>
<dbReference type="PANTHER" id="PTHR46284">
    <property type="entry name" value="PROTEIN KINESIN LIGHT CHAIN-RELATED 3"/>
    <property type="match status" value="1"/>
</dbReference>
<evidence type="ECO:0000313" key="11">
    <source>
        <dbReference type="EMBL" id="OWM65452.1"/>
    </source>
</evidence>
<protein>
    <recommendedName>
        <fullName evidence="5">Ribosomal RNA-processing protein 40</fullName>
    </recommendedName>
</protein>
<dbReference type="InterPro" id="IPR019734">
    <property type="entry name" value="TPR_rpt"/>
</dbReference>
<dbReference type="Pfam" id="PF13424">
    <property type="entry name" value="TPR_12"/>
    <property type="match status" value="2"/>
</dbReference>
<evidence type="ECO:0000256" key="2">
    <source>
        <dbReference type="ARBA" id="ARBA00022490"/>
    </source>
</evidence>
<dbReference type="SUPFAM" id="SSF110324">
    <property type="entry name" value="Ribosomal L27 protein-like"/>
    <property type="match status" value="1"/>
</dbReference>
<comment type="similarity">
    <text evidence="1">Belongs to the RRP40 family.</text>
</comment>
<keyword evidence="3" id="KW-0271">Exosome</keyword>
<dbReference type="SUPFAM" id="SSF50249">
    <property type="entry name" value="Nucleic acid-binding proteins"/>
    <property type="match status" value="1"/>
</dbReference>
<dbReference type="Pfam" id="PF13181">
    <property type="entry name" value="TPR_8"/>
    <property type="match status" value="1"/>
</dbReference>
<gene>
    <name evidence="11" type="ORF">CDL15_Pgr009042</name>
</gene>
<dbReference type="InterPro" id="IPR049469">
    <property type="entry name" value="RRP40_KH-I"/>
</dbReference>
<dbReference type="Proteomes" id="UP000197138">
    <property type="component" value="Unassembled WGS sequence"/>
</dbReference>
<dbReference type="CDD" id="cd05790">
    <property type="entry name" value="S1_Rrp40"/>
    <property type="match status" value="1"/>
</dbReference>
<feature type="compositionally biased region" description="Basic and acidic residues" evidence="8">
    <location>
        <begin position="187"/>
        <end position="197"/>
    </location>
</feature>
<dbReference type="CDD" id="cd22526">
    <property type="entry name" value="KH-I_Rrp40"/>
    <property type="match status" value="1"/>
</dbReference>
<feature type="compositionally biased region" description="Basic and acidic residues" evidence="8">
    <location>
        <begin position="121"/>
        <end position="134"/>
    </location>
</feature>
<dbReference type="Pfam" id="PF15985">
    <property type="entry name" value="KH_6"/>
    <property type="match status" value="1"/>
</dbReference>
<name>A0A218W005_PUNGR</name>
<feature type="repeat" description="TPR" evidence="6">
    <location>
        <begin position="491"/>
        <end position="524"/>
    </location>
</feature>
<organism evidence="11 12">
    <name type="scientific">Punica granatum</name>
    <name type="common">Pomegranate</name>
    <dbReference type="NCBI Taxonomy" id="22663"/>
    <lineage>
        <taxon>Eukaryota</taxon>
        <taxon>Viridiplantae</taxon>
        <taxon>Streptophyta</taxon>
        <taxon>Embryophyta</taxon>
        <taxon>Tracheophyta</taxon>
        <taxon>Spermatophyta</taxon>
        <taxon>Magnoliopsida</taxon>
        <taxon>eudicotyledons</taxon>
        <taxon>Gunneridae</taxon>
        <taxon>Pentapetalae</taxon>
        <taxon>rosids</taxon>
        <taxon>malvids</taxon>
        <taxon>Myrtales</taxon>
        <taxon>Lythraceae</taxon>
        <taxon>Punica</taxon>
    </lineage>
</organism>
<feature type="domain" description="Exosome complex exonuclease Rrp40 N-terminal" evidence="10">
    <location>
        <begin position="759"/>
        <end position="796"/>
    </location>
</feature>
<evidence type="ECO:0000313" key="12">
    <source>
        <dbReference type="Proteomes" id="UP000197138"/>
    </source>
</evidence>
<feature type="region of interest" description="Disordered" evidence="8">
    <location>
        <begin position="73"/>
        <end position="231"/>
    </location>
</feature>
<dbReference type="InterPro" id="IPR041054">
    <property type="entry name" value="Rrp40_N_euk"/>
</dbReference>
<evidence type="ECO:0000256" key="4">
    <source>
        <dbReference type="ARBA" id="ARBA00022884"/>
    </source>
</evidence>
<feature type="coiled-coil region" evidence="7">
    <location>
        <begin position="540"/>
        <end position="567"/>
    </location>
</feature>
<dbReference type="Gene3D" id="2.40.50.100">
    <property type="match status" value="1"/>
</dbReference>
<evidence type="ECO:0000256" key="6">
    <source>
        <dbReference type="PROSITE-ProRule" id="PRU00339"/>
    </source>
</evidence>
<dbReference type="InterPro" id="IPR011990">
    <property type="entry name" value="TPR-like_helical_dom_sf"/>
</dbReference>
<dbReference type="Pfam" id="PF21262">
    <property type="entry name" value="RRP40_S1"/>
    <property type="match status" value="1"/>
</dbReference>
<evidence type="ECO:0000256" key="5">
    <source>
        <dbReference type="ARBA" id="ARBA00030615"/>
    </source>
</evidence>
<dbReference type="FunFam" id="2.40.50.140:FF:000127">
    <property type="entry name" value="Exosome complex component RRP40"/>
    <property type="match status" value="1"/>
</dbReference>
<keyword evidence="6" id="KW-0802">TPR repeat</keyword>
<dbReference type="FunFam" id="2.40.50.100:FF:000054">
    <property type="entry name" value="Exosome complex exonuclease RRP40"/>
    <property type="match status" value="1"/>
</dbReference>